<evidence type="ECO:0000313" key="2">
    <source>
        <dbReference type="EMBL" id="KAK9951219.1"/>
    </source>
</evidence>
<protein>
    <submittedName>
        <fullName evidence="2">Uncharacterized protein</fullName>
    </submittedName>
</protein>
<sequence>MNDTGGAGDAVNSSVAGDAARSGWAFLGRARARREHRRRRAGRHRGGRGGLDNTGCCDPELGRQGREGWTTTTGKAGLGRRARGSSRSDWIGRSCWRLESEAARQGSLRRSRIRDGYGSGLVTMWAESSMASASIELGLGLGERAGGGFQEGERCGTGGAAVRDNASEWNDSGDDGELWALSAMRTGLTGRSAVVALGVRRS</sequence>
<dbReference type="Proteomes" id="UP001457282">
    <property type="component" value="Unassembled WGS sequence"/>
</dbReference>
<feature type="region of interest" description="Disordered" evidence="1">
    <location>
        <begin position="31"/>
        <end position="86"/>
    </location>
</feature>
<reference evidence="2 3" key="1">
    <citation type="journal article" date="2023" name="G3 (Bethesda)">
        <title>A chromosome-length genome assembly and annotation of blackberry (Rubus argutus, cv. 'Hillquist').</title>
        <authorList>
            <person name="Bruna T."/>
            <person name="Aryal R."/>
            <person name="Dudchenko O."/>
            <person name="Sargent D.J."/>
            <person name="Mead D."/>
            <person name="Buti M."/>
            <person name="Cavallini A."/>
            <person name="Hytonen T."/>
            <person name="Andres J."/>
            <person name="Pham M."/>
            <person name="Weisz D."/>
            <person name="Mascagni F."/>
            <person name="Usai G."/>
            <person name="Natali L."/>
            <person name="Bassil N."/>
            <person name="Fernandez G.E."/>
            <person name="Lomsadze A."/>
            <person name="Armour M."/>
            <person name="Olukolu B."/>
            <person name="Poorten T."/>
            <person name="Britton C."/>
            <person name="Davik J."/>
            <person name="Ashrafi H."/>
            <person name="Aiden E.L."/>
            <person name="Borodovsky M."/>
            <person name="Worthington M."/>
        </authorList>
    </citation>
    <scope>NUCLEOTIDE SEQUENCE [LARGE SCALE GENOMIC DNA]</scope>
    <source>
        <strain evidence="2">PI 553951</strain>
    </source>
</reference>
<accession>A0AAW1YRF7</accession>
<evidence type="ECO:0000256" key="1">
    <source>
        <dbReference type="SAM" id="MobiDB-lite"/>
    </source>
</evidence>
<comment type="caution">
    <text evidence="2">The sequence shown here is derived from an EMBL/GenBank/DDBJ whole genome shotgun (WGS) entry which is preliminary data.</text>
</comment>
<proteinExistence type="predicted"/>
<evidence type="ECO:0000313" key="3">
    <source>
        <dbReference type="Proteomes" id="UP001457282"/>
    </source>
</evidence>
<name>A0AAW1YRF7_RUBAR</name>
<organism evidence="2 3">
    <name type="scientific">Rubus argutus</name>
    <name type="common">Southern blackberry</name>
    <dbReference type="NCBI Taxonomy" id="59490"/>
    <lineage>
        <taxon>Eukaryota</taxon>
        <taxon>Viridiplantae</taxon>
        <taxon>Streptophyta</taxon>
        <taxon>Embryophyta</taxon>
        <taxon>Tracheophyta</taxon>
        <taxon>Spermatophyta</taxon>
        <taxon>Magnoliopsida</taxon>
        <taxon>eudicotyledons</taxon>
        <taxon>Gunneridae</taxon>
        <taxon>Pentapetalae</taxon>
        <taxon>rosids</taxon>
        <taxon>fabids</taxon>
        <taxon>Rosales</taxon>
        <taxon>Rosaceae</taxon>
        <taxon>Rosoideae</taxon>
        <taxon>Rosoideae incertae sedis</taxon>
        <taxon>Rubus</taxon>
    </lineage>
</organism>
<dbReference type="EMBL" id="JBEDUW010000001">
    <property type="protein sequence ID" value="KAK9951219.1"/>
    <property type="molecule type" value="Genomic_DNA"/>
</dbReference>
<keyword evidence="3" id="KW-1185">Reference proteome</keyword>
<dbReference type="AlphaFoldDB" id="A0AAW1YRF7"/>
<feature type="compositionally biased region" description="Basic residues" evidence="1">
    <location>
        <begin position="31"/>
        <end position="47"/>
    </location>
</feature>
<gene>
    <name evidence="2" type="ORF">M0R45_006676</name>
</gene>